<keyword evidence="1" id="KW-0175">Coiled coil</keyword>
<sequence length="450" mass="50910">MGSKSDTQLEAVIVFADGRIDRQLQYPEFEAVMDGFVPMQDFAGCRAQAVYVRINAKLQITTCVFFYVNFDPRGMIAKRWNVPLQQLAEAASRGPDLGAGPIALACYSQCPVEWQKNNLWDPLMEPGRNSFVLMKKAVATNVLGLIFPEVEPEPDEPAGNHMASELAASELKAALEREYAQAMRTRLAHTLKEQRLHINTVRSRMKLKLDELKRDHQERIGEYQQALEVQAQQLTGLQDEYQALQQQFAMQESKLGGLREYYEHKLNAARSDENTQLRELEQEFDGRIAAARNEAQEALQERLDMREMELFYRQQQEAAVREELELLRADHEQLLEQGATQILTPLQKAGISFVVFAPGVGQTTLPAASVADYMANPEAYFAELCGLSDQHYRLWLDHSHSPYCTAINAEGEECGVGVNRVTQPTDFHDGESNRCAEHRSIRSTFALQRG</sequence>
<dbReference type="EMBL" id="JBHRTL010000006">
    <property type="protein sequence ID" value="MFC3154905.1"/>
    <property type="molecule type" value="Genomic_DNA"/>
</dbReference>
<gene>
    <name evidence="2" type="ORF">ACFOEB_06790</name>
</gene>
<evidence type="ECO:0000256" key="1">
    <source>
        <dbReference type="SAM" id="Coils"/>
    </source>
</evidence>
<keyword evidence="3" id="KW-1185">Reference proteome</keyword>
<evidence type="ECO:0000313" key="2">
    <source>
        <dbReference type="EMBL" id="MFC3154905.1"/>
    </source>
</evidence>
<comment type="caution">
    <text evidence="2">The sequence shown here is derived from an EMBL/GenBank/DDBJ whole genome shotgun (WGS) entry which is preliminary data.</text>
</comment>
<accession>A0ABV7HM29</accession>
<evidence type="ECO:0008006" key="4">
    <source>
        <dbReference type="Google" id="ProtNLM"/>
    </source>
</evidence>
<reference evidence="3" key="1">
    <citation type="journal article" date="2019" name="Int. J. Syst. Evol. Microbiol.">
        <title>The Global Catalogue of Microorganisms (GCM) 10K type strain sequencing project: providing services to taxonomists for standard genome sequencing and annotation.</title>
        <authorList>
            <consortium name="The Broad Institute Genomics Platform"/>
            <consortium name="The Broad Institute Genome Sequencing Center for Infectious Disease"/>
            <person name="Wu L."/>
            <person name="Ma J."/>
        </authorList>
    </citation>
    <scope>NUCLEOTIDE SEQUENCE [LARGE SCALE GENOMIC DNA]</scope>
    <source>
        <strain evidence="3">KCTC 52141</strain>
    </source>
</reference>
<dbReference type="RefSeq" id="WP_382415374.1">
    <property type="nucleotide sequence ID" value="NZ_AP031500.1"/>
</dbReference>
<dbReference type="Proteomes" id="UP001595548">
    <property type="component" value="Unassembled WGS sequence"/>
</dbReference>
<organism evidence="2 3">
    <name type="scientific">Gilvimarinus japonicus</name>
    <dbReference type="NCBI Taxonomy" id="1796469"/>
    <lineage>
        <taxon>Bacteria</taxon>
        <taxon>Pseudomonadati</taxon>
        <taxon>Pseudomonadota</taxon>
        <taxon>Gammaproteobacteria</taxon>
        <taxon>Cellvibrionales</taxon>
        <taxon>Cellvibrionaceae</taxon>
        <taxon>Gilvimarinus</taxon>
    </lineage>
</organism>
<evidence type="ECO:0000313" key="3">
    <source>
        <dbReference type="Proteomes" id="UP001595548"/>
    </source>
</evidence>
<protein>
    <recommendedName>
        <fullName evidence="4">Chromosome partitioning protein ParA</fullName>
    </recommendedName>
</protein>
<proteinExistence type="predicted"/>
<feature type="coiled-coil region" evidence="1">
    <location>
        <begin position="213"/>
        <end position="337"/>
    </location>
</feature>
<name>A0ABV7HM29_9GAMM</name>